<dbReference type="OrthoDB" id="9789133at2"/>
<dbReference type="HOGENOM" id="CLU_070010_3_0_9"/>
<dbReference type="InterPro" id="IPR036866">
    <property type="entry name" value="RibonucZ/Hydroxyglut_hydro"/>
</dbReference>
<dbReference type="AlphaFoldDB" id="G8LTY9"/>
<dbReference type="Gene3D" id="3.60.15.10">
    <property type="entry name" value="Ribonuclease Z/Hydroxyacylglutathione hydrolase-like"/>
    <property type="match status" value="1"/>
</dbReference>
<accession>G8LTY9</accession>
<evidence type="ECO:0000313" key="1">
    <source>
        <dbReference type="EMBL" id="AEV67335.1"/>
    </source>
</evidence>
<protein>
    <recommendedName>
        <fullName evidence="3">L-ascorbate metabolism protein UlaG, beta-lactamase superfamily</fullName>
    </recommendedName>
</protein>
<evidence type="ECO:0008006" key="3">
    <source>
        <dbReference type="Google" id="ProtNLM"/>
    </source>
</evidence>
<dbReference type="eggNOG" id="COG2220">
    <property type="taxonomic scope" value="Bacteria"/>
</dbReference>
<dbReference type="KEGG" id="ccl:Clocl_0627"/>
<dbReference type="RefSeq" id="WP_014253966.1">
    <property type="nucleotide sequence ID" value="NC_016627.1"/>
</dbReference>
<name>G8LTY9_ACECE</name>
<proteinExistence type="predicted"/>
<gene>
    <name evidence="1" type="ordered locus">Clocl_0627</name>
</gene>
<dbReference type="SUPFAM" id="SSF56281">
    <property type="entry name" value="Metallo-hydrolase/oxidoreductase"/>
    <property type="match status" value="1"/>
</dbReference>
<dbReference type="STRING" id="720554.Clocl_0627"/>
<keyword evidence="2" id="KW-1185">Reference proteome</keyword>
<dbReference type="EMBL" id="CP003065">
    <property type="protein sequence ID" value="AEV67335.1"/>
    <property type="molecule type" value="Genomic_DNA"/>
</dbReference>
<dbReference type="PANTHER" id="PTHR42967">
    <property type="entry name" value="METAL DEPENDENT HYDROLASE"/>
    <property type="match status" value="1"/>
</dbReference>
<sequence>MKIKWFGHSCFLITSDNGVKIVTDPFDNTVGYKIPEIETDIVSTSHDHYDHNNVSIFGDNPMLVKGAGKINIKGIDITGIKTFHDEDGGRKRGLNTVFKFKVDELNVCHLGDLGHVLTDTQLKELGKVDILLTPVGGTYTIDHVGAFEIVSSLKPQVTIPMHYKTEDLTFPLLGVEEFLGLVGDFKKIDGCEIEINKDNIGDLPKVVVLNYK</sequence>
<reference evidence="2" key="1">
    <citation type="submission" date="2011-12" db="EMBL/GenBank/DDBJ databases">
        <title>Complete sequence of Clostridium clariflavum DSM 19732.</title>
        <authorList>
            <consortium name="US DOE Joint Genome Institute"/>
            <person name="Lucas S."/>
            <person name="Han J."/>
            <person name="Lapidus A."/>
            <person name="Cheng J.-F."/>
            <person name="Goodwin L."/>
            <person name="Pitluck S."/>
            <person name="Peters L."/>
            <person name="Teshima H."/>
            <person name="Detter J.C."/>
            <person name="Han C."/>
            <person name="Tapia R."/>
            <person name="Land M."/>
            <person name="Hauser L."/>
            <person name="Kyrpides N."/>
            <person name="Ivanova N."/>
            <person name="Pagani I."/>
            <person name="Kitzmiller T."/>
            <person name="Lynd L."/>
            <person name="Izquierdo J."/>
            <person name="Woyke T."/>
        </authorList>
    </citation>
    <scope>NUCLEOTIDE SEQUENCE [LARGE SCALE GENOMIC DNA]</scope>
    <source>
        <strain evidence="2">DSM 19732 / NBRC 101661 / EBR45</strain>
    </source>
</reference>
<dbReference type="PANTHER" id="PTHR42967:SF1">
    <property type="entry name" value="MBL FOLD METALLO-HYDROLASE"/>
    <property type="match status" value="1"/>
</dbReference>
<organism evidence="1 2">
    <name type="scientific">Acetivibrio clariflavus (strain DSM 19732 / NBRC 101661 / EBR45)</name>
    <name type="common">Clostridium clariflavum</name>
    <dbReference type="NCBI Taxonomy" id="720554"/>
    <lineage>
        <taxon>Bacteria</taxon>
        <taxon>Bacillati</taxon>
        <taxon>Bacillota</taxon>
        <taxon>Clostridia</taxon>
        <taxon>Eubacteriales</taxon>
        <taxon>Oscillospiraceae</taxon>
        <taxon>Acetivibrio</taxon>
    </lineage>
</organism>
<reference evidence="1 2" key="2">
    <citation type="journal article" date="2012" name="Stand. Genomic Sci.">
        <title>Complete Genome Sequence of Clostridium clariflavum DSM 19732.</title>
        <authorList>
            <person name="Izquierdo J.A."/>
            <person name="Goodwin L."/>
            <person name="Davenport K.W."/>
            <person name="Teshima H."/>
            <person name="Bruce D."/>
            <person name="Detter C."/>
            <person name="Tapia R."/>
            <person name="Han S."/>
            <person name="Land M."/>
            <person name="Hauser L."/>
            <person name="Jeffries C.D."/>
            <person name="Han J."/>
            <person name="Pitluck S."/>
            <person name="Nolan M."/>
            <person name="Chen A."/>
            <person name="Huntemann M."/>
            <person name="Mavromatis K."/>
            <person name="Mikhailova N."/>
            <person name="Liolios K."/>
            <person name="Woyke T."/>
            <person name="Lynd L.R."/>
        </authorList>
    </citation>
    <scope>NUCLEOTIDE SEQUENCE [LARGE SCALE GENOMIC DNA]</scope>
    <source>
        <strain evidence="2">DSM 19732 / NBRC 101661 / EBR45</strain>
    </source>
</reference>
<evidence type="ECO:0000313" key="2">
    <source>
        <dbReference type="Proteomes" id="UP000005435"/>
    </source>
</evidence>
<dbReference type="Proteomes" id="UP000005435">
    <property type="component" value="Chromosome"/>
</dbReference>
<dbReference type="Pfam" id="PF13483">
    <property type="entry name" value="Lactamase_B_3"/>
    <property type="match status" value="1"/>
</dbReference>